<keyword evidence="3" id="KW-1185">Reference proteome</keyword>
<evidence type="ECO:0000313" key="2">
    <source>
        <dbReference type="EMBL" id="CAI2371535.1"/>
    </source>
</evidence>
<dbReference type="AlphaFoldDB" id="A0AAD1UTX2"/>
<evidence type="ECO:0000256" key="1">
    <source>
        <dbReference type="SAM" id="MobiDB-lite"/>
    </source>
</evidence>
<dbReference type="EMBL" id="CAMPGE010012776">
    <property type="protein sequence ID" value="CAI2371535.1"/>
    <property type="molecule type" value="Genomic_DNA"/>
</dbReference>
<feature type="region of interest" description="Disordered" evidence="1">
    <location>
        <begin position="260"/>
        <end position="300"/>
    </location>
</feature>
<comment type="caution">
    <text evidence="2">The sequence shown here is derived from an EMBL/GenBank/DDBJ whole genome shotgun (WGS) entry which is preliminary data.</text>
</comment>
<proteinExistence type="predicted"/>
<accession>A0AAD1UTX2</accession>
<sequence>MSTKASKPSHYCPRVKSFKSGPWITFNPIPNIEERVSYVNQQSFLSRIRNGGQLTSFGTKCSAKLKRRYKPAKKIKPKKSNRLNKRNKSQNPFLSPEAWPKKDQAPQKVNRKSIERMDRALNSKKFFKMKGLNQKQPYPREANFSAATVGVHKSGGPLSMRKFRSRYNKTAHSTNATAKISETRSVNNPNHESADYSFNKKGFQEYEYDPFNTHKIRPLTAGVTRMGNKSKSKMCRAQQKSAIKEEKRLNELRSLFSKWNKKEEQNRREKELHQSSEGKVPNEVHKDDSSSNSSDTINNDDFLGFKSSEIYPNMSIEDFIKIGERIKMREQLARDTMAAREAMNLNL</sequence>
<evidence type="ECO:0000313" key="3">
    <source>
        <dbReference type="Proteomes" id="UP001295684"/>
    </source>
</evidence>
<feature type="compositionally biased region" description="Basic and acidic residues" evidence="1">
    <location>
        <begin position="260"/>
        <end position="289"/>
    </location>
</feature>
<dbReference type="Proteomes" id="UP001295684">
    <property type="component" value="Unassembled WGS sequence"/>
</dbReference>
<feature type="region of interest" description="Disordered" evidence="1">
    <location>
        <begin position="69"/>
        <end position="114"/>
    </location>
</feature>
<feature type="compositionally biased region" description="Basic residues" evidence="1">
    <location>
        <begin position="69"/>
        <end position="88"/>
    </location>
</feature>
<organism evidence="2 3">
    <name type="scientific">Euplotes crassus</name>
    <dbReference type="NCBI Taxonomy" id="5936"/>
    <lineage>
        <taxon>Eukaryota</taxon>
        <taxon>Sar</taxon>
        <taxon>Alveolata</taxon>
        <taxon>Ciliophora</taxon>
        <taxon>Intramacronucleata</taxon>
        <taxon>Spirotrichea</taxon>
        <taxon>Hypotrichia</taxon>
        <taxon>Euplotida</taxon>
        <taxon>Euplotidae</taxon>
        <taxon>Moneuplotes</taxon>
    </lineage>
</organism>
<name>A0AAD1UTX2_EUPCR</name>
<protein>
    <submittedName>
        <fullName evidence="2">Uncharacterized protein</fullName>
    </submittedName>
</protein>
<gene>
    <name evidence="2" type="ORF">ECRASSUSDP1_LOCUS12859</name>
</gene>
<feature type="compositionally biased region" description="Low complexity" evidence="1">
    <location>
        <begin position="290"/>
        <end position="300"/>
    </location>
</feature>
<reference evidence="2" key="1">
    <citation type="submission" date="2023-07" db="EMBL/GenBank/DDBJ databases">
        <authorList>
            <consortium name="AG Swart"/>
            <person name="Singh M."/>
            <person name="Singh A."/>
            <person name="Seah K."/>
            <person name="Emmerich C."/>
        </authorList>
    </citation>
    <scope>NUCLEOTIDE SEQUENCE</scope>
    <source>
        <strain evidence="2">DP1</strain>
    </source>
</reference>